<sequence length="191" mass="21035">MAAPAVRDEAIDITSEIIRSDAAYTKYCSMKDKIDSLLRFHGQRHRIQFAFSNDGDDYDTQDVVLTCPKDLPKATERRIRKLLDPVGLTVTVAELSDDGNDGLDEENKCGGGDDLRERGDSTNGRKPNEGEEGGEGEGGEGGEHRRWNEVKEVKEENAGDPDGPTTIIFSSTYQDEKKSPTAAFLTRAIIK</sequence>
<protein>
    <submittedName>
        <fullName evidence="2">Uncharacterized protein</fullName>
    </submittedName>
</protein>
<feature type="compositionally biased region" description="Basic and acidic residues" evidence="1">
    <location>
        <begin position="141"/>
        <end position="157"/>
    </location>
</feature>
<feature type="compositionally biased region" description="Basic and acidic residues" evidence="1">
    <location>
        <begin position="105"/>
        <end position="120"/>
    </location>
</feature>
<organism evidence="2 3">
    <name type="scientific">Sphagnurus paluster</name>
    <dbReference type="NCBI Taxonomy" id="117069"/>
    <lineage>
        <taxon>Eukaryota</taxon>
        <taxon>Fungi</taxon>
        <taxon>Dikarya</taxon>
        <taxon>Basidiomycota</taxon>
        <taxon>Agaricomycotina</taxon>
        <taxon>Agaricomycetes</taxon>
        <taxon>Agaricomycetidae</taxon>
        <taxon>Agaricales</taxon>
        <taxon>Tricholomatineae</taxon>
        <taxon>Lyophyllaceae</taxon>
        <taxon>Sphagnurus</taxon>
    </lineage>
</organism>
<reference evidence="2" key="1">
    <citation type="submission" date="2021-02" db="EMBL/GenBank/DDBJ databases">
        <authorList>
            <person name="Nieuwenhuis M."/>
            <person name="Van De Peppel L.J.J."/>
        </authorList>
    </citation>
    <scope>NUCLEOTIDE SEQUENCE</scope>
    <source>
        <strain evidence="2">D49</strain>
    </source>
</reference>
<dbReference type="Proteomes" id="UP000717328">
    <property type="component" value="Unassembled WGS sequence"/>
</dbReference>
<gene>
    <name evidence="2" type="ORF">H0H81_006889</name>
</gene>
<feature type="region of interest" description="Disordered" evidence="1">
    <location>
        <begin position="96"/>
        <end position="180"/>
    </location>
</feature>
<evidence type="ECO:0000313" key="3">
    <source>
        <dbReference type="Proteomes" id="UP000717328"/>
    </source>
</evidence>
<dbReference type="AlphaFoldDB" id="A0A9P7FWX8"/>
<evidence type="ECO:0000256" key="1">
    <source>
        <dbReference type="SAM" id="MobiDB-lite"/>
    </source>
</evidence>
<dbReference type="EMBL" id="JABCKI010005894">
    <property type="protein sequence ID" value="KAG5636775.1"/>
    <property type="molecule type" value="Genomic_DNA"/>
</dbReference>
<feature type="compositionally biased region" description="Acidic residues" evidence="1">
    <location>
        <begin position="130"/>
        <end position="140"/>
    </location>
</feature>
<name>A0A9P7FWX8_9AGAR</name>
<proteinExistence type="predicted"/>
<reference evidence="2" key="2">
    <citation type="submission" date="2021-10" db="EMBL/GenBank/DDBJ databases">
        <title>Phylogenomics reveals ancestral predisposition of the termite-cultivated fungus Termitomyces towards a domesticated lifestyle.</title>
        <authorList>
            <person name="Auxier B."/>
            <person name="Grum-Grzhimaylo A."/>
            <person name="Cardenas M.E."/>
            <person name="Lodge J.D."/>
            <person name="Laessoe T."/>
            <person name="Pedersen O."/>
            <person name="Smith M.E."/>
            <person name="Kuyper T.W."/>
            <person name="Franco-Molano E.A."/>
            <person name="Baroni T.J."/>
            <person name="Aanen D.K."/>
        </authorList>
    </citation>
    <scope>NUCLEOTIDE SEQUENCE</scope>
    <source>
        <strain evidence="2">D49</strain>
    </source>
</reference>
<comment type="caution">
    <text evidence="2">The sequence shown here is derived from an EMBL/GenBank/DDBJ whole genome shotgun (WGS) entry which is preliminary data.</text>
</comment>
<keyword evidence="3" id="KW-1185">Reference proteome</keyword>
<feature type="non-terminal residue" evidence="2">
    <location>
        <position position="191"/>
    </location>
</feature>
<accession>A0A9P7FWX8</accession>
<evidence type="ECO:0000313" key="2">
    <source>
        <dbReference type="EMBL" id="KAG5636775.1"/>
    </source>
</evidence>